<feature type="transmembrane region" description="Helical" evidence="5">
    <location>
        <begin position="33"/>
        <end position="53"/>
    </location>
</feature>
<dbReference type="Pfam" id="PF04191">
    <property type="entry name" value="PEMT"/>
    <property type="match status" value="1"/>
</dbReference>
<dbReference type="Proteomes" id="UP000018209">
    <property type="component" value="Unassembled WGS sequence"/>
</dbReference>
<name>A0ABQ0IVM1_GLUTH</name>
<dbReference type="PANTHER" id="PTHR43847">
    <property type="entry name" value="BLL3993 PROTEIN"/>
    <property type="match status" value="1"/>
</dbReference>
<feature type="transmembrane region" description="Helical" evidence="5">
    <location>
        <begin position="115"/>
        <end position="144"/>
    </location>
</feature>
<evidence type="ECO:0000313" key="7">
    <source>
        <dbReference type="Proteomes" id="UP000018209"/>
    </source>
</evidence>
<proteinExistence type="predicted"/>
<dbReference type="InterPro" id="IPR007318">
    <property type="entry name" value="Phopholipid_MeTrfase"/>
</dbReference>
<keyword evidence="4 5" id="KW-0472">Membrane</keyword>
<organism evidence="6 7">
    <name type="scientific">Gluconobacter thailandicus NBRC 3257</name>
    <dbReference type="NCBI Taxonomy" id="1381097"/>
    <lineage>
        <taxon>Bacteria</taxon>
        <taxon>Pseudomonadati</taxon>
        <taxon>Pseudomonadota</taxon>
        <taxon>Alphaproteobacteria</taxon>
        <taxon>Acetobacterales</taxon>
        <taxon>Acetobacteraceae</taxon>
        <taxon>Gluconobacter</taxon>
    </lineage>
</organism>
<evidence type="ECO:0000256" key="5">
    <source>
        <dbReference type="SAM" id="Phobius"/>
    </source>
</evidence>
<keyword evidence="7" id="KW-1185">Reference proteome</keyword>
<evidence type="ECO:0000256" key="2">
    <source>
        <dbReference type="ARBA" id="ARBA00022692"/>
    </source>
</evidence>
<keyword evidence="2 5" id="KW-0812">Transmembrane</keyword>
<protein>
    <recommendedName>
        <fullName evidence="8">S-isoprenylcysteine methyltransferase</fullName>
    </recommendedName>
</protein>
<dbReference type="EMBL" id="BASM01000015">
    <property type="protein sequence ID" value="GAD26262.1"/>
    <property type="molecule type" value="Genomic_DNA"/>
</dbReference>
<evidence type="ECO:0008006" key="8">
    <source>
        <dbReference type="Google" id="ProtNLM"/>
    </source>
</evidence>
<gene>
    <name evidence="6" type="ORF">NBRC3257_1261</name>
</gene>
<reference evidence="6 7" key="1">
    <citation type="submission" date="2013-08" db="EMBL/GenBank/DDBJ databases">
        <title>Gluconobacter thailandicus NBRC 3257 whole genome sequence.</title>
        <authorList>
            <person name="Matsutani M."/>
            <person name="Yakushi T."/>
            <person name="Matsushita K."/>
        </authorList>
    </citation>
    <scope>NUCLEOTIDE SEQUENCE [LARGE SCALE GENOMIC DNA]</scope>
    <source>
        <strain evidence="6 7">NBRC 3257</strain>
    </source>
</reference>
<evidence type="ECO:0000256" key="1">
    <source>
        <dbReference type="ARBA" id="ARBA00004127"/>
    </source>
</evidence>
<evidence type="ECO:0000256" key="3">
    <source>
        <dbReference type="ARBA" id="ARBA00022989"/>
    </source>
</evidence>
<evidence type="ECO:0000313" key="6">
    <source>
        <dbReference type="EMBL" id="GAD26262.1"/>
    </source>
</evidence>
<accession>A0ABQ0IVM1</accession>
<dbReference type="InterPro" id="IPR052527">
    <property type="entry name" value="Metal_cation-efflux_comp"/>
</dbReference>
<evidence type="ECO:0000256" key="4">
    <source>
        <dbReference type="ARBA" id="ARBA00023136"/>
    </source>
</evidence>
<comment type="caution">
    <text evidence="6">The sequence shown here is derived from an EMBL/GenBank/DDBJ whole genome shotgun (WGS) entry which is preliminary data.</text>
</comment>
<comment type="subcellular location">
    <subcellularLocation>
        <location evidence="1">Endomembrane system</location>
        <topology evidence="1">Multi-pass membrane protein</topology>
    </subcellularLocation>
</comment>
<keyword evidence="3 5" id="KW-1133">Transmembrane helix</keyword>
<feature type="transmembrane region" description="Helical" evidence="5">
    <location>
        <begin position="60"/>
        <end position="81"/>
    </location>
</feature>
<dbReference type="PANTHER" id="PTHR43847:SF1">
    <property type="entry name" value="BLL3993 PROTEIN"/>
    <property type="match status" value="1"/>
</dbReference>
<dbReference type="Gene3D" id="1.20.120.1630">
    <property type="match status" value="1"/>
</dbReference>
<sequence>MSILLLLVLSALNFLSFSWGVRSHFQMGNGMPFPMKILSACSLVFYGVFLVSLRSVHMDSWTLAGTTFLFVSALALFWWTIATTRRNRPDVAHHEAAPHQLYCNGPYRIVRHPFYLAYLLFWLGTALSAGAWQWLGALLFTVWYSWLAYQEERRFIQSDLGDIYADYQRKSWMLFPVPWLK</sequence>